<accession>A0A5R9BV20</accession>
<dbReference type="EMBL" id="VBTH01000007">
    <property type="protein sequence ID" value="TLQ04395.1"/>
    <property type="molecule type" value="Genomic_DNA"/>
</dbReference>
<feature type="domain" description="HTH cro/C1-type" evidence="3">
    <location>
        <begin position="7"/>
        <end position="61"/>
    </location>
</feature>
<evidence type="ECO:0000259" key="3">
    <source>
        <dbReference type="PROSITE" id="PS50943"/>
    </source>
</evidence>
<feature type="transmembrane region" description="Helical" evidence="2">
    <location>
        <begin position="169"/>
        <end position="195"/>
    </location>
</feature>
<dbReference type="CDD" id="cd00093">
    <property type="entry name" value="HTH_XRE"/>
    <property type="match status" value="1"/>
</dbReference>
<dbReference type="RefSeq" id="WP_138474215.1">
    <property type="nucleotide sequence ID" value="NZ_VBTH01000007.1"/>
</dbReference>
<dbReference type="SMART" id="SM00530">
    <property type="entry name" value="HTH_XRE"/>
    <property type="match status" value="1"/>
</dbReference>
<keyword evidence="2" id="KW-0472">Membrane</keyword>
<dbReference type="PROSITE" id="PS50943">
    <property type="entry name" value="HTH_CROC1"/>
    <property type="match status" value="1"/>
</dbReference>
<protein>
    <submittedName>
        <fullName evidence="4">Helix-turn-helix transcriptional regulator</fullName>
    </submittedName>
</protein>
<organism evidence="4 5">
    <name type="scientific">Pediococcus stilesii</name>
    <dbReference type="NCBI Taxonomy" id="331679"/>
    <lineage>
        <taxon>Bacteria</taxon>
        <taxon>Bacillati</taxon>
        <taxon>Bacillota</taxon>
        <taxon>Bacilli</taxon>
        <taxon>Lactobacillales</taxon>
        <taxon>Lactobacillaceae</taxon>
        <taxon>Pediococcus</taxon>
    </lineage>
</organism>
<dbReference type="OrthoDB" id="9805856at2"/>
<name>A0A5R9BV20_9LACO</name>
<dbReference type="SUPFAM" id="SSF47413">
    <property type="entry name" value="lambda repressor-like DNA-binding domains"/>
    <property type="match status" value="1"/>
</dbReference>
<keyword evidence="1" id="KW-0238">DNA-binding</keyword>
<evidence type="ECO:0000256" key="2">
    <source>
        <dbReference type="SAM" id="Phobius"/>
    </source>
</evidence>
<feature type="transmembrane region" description="Helical" evidence="2">
    <location>
        <begin position="82"/>
        <end position="99"/>
    </location>
</feature>
<feature type="transmembrane region" description="Helical" evidence="2">
    <location>
        <begin position="138"/>
        <end position="157"/>
    </location>
</feature>
<keyword evidence="2" id="KW-0812">Transmembrane</keyword>
<evidence type="ECO:0000313" key="5">
    <source>
        <dbReference type="Proteomes" id="UP000305541"/>
    </source>
</evidence>
<dbReference type="InterPro" id="IPR010982">
    <property type="entry name" value="Lambda_DNA-bd_dom_sf"/>
</dbReference>
<sequence length="212" mass="24166">MDIGDNLKLYRTGHNLSQSDLADKLHVSRKTISGWENNRSYPDIDTLNTLSRLYGVKIDELLISDPSLLSKKIKSEVRRKKILKFSYILNIPLCILGYFELTGFNGFNSPFVTLLLLANIITFFTNYTVSKFKILRSLSIIILFIIIFSFNIKIGAYGNASEPYLTHDLSFNIGVILACLVHALLCSFSMIIIIFHMPHKLNIIPFNRKTKS</sequence>
<evidence type="ECO:0000256" key="1">
    <source>
        <dbReference type="ARBA" id="ARBA00023125"/>
    </source>
</evidence>
<dbReference type="InterPro" id="IPR001387">
    <property type="entry name" value="Cro/C1-type_HTH"/>
</dbReference>
<reference evidence="4 5" key="1">
    <citation type="submission" date="2019-05" db="EMBL/GenBank/DDBJ databases">
        <title>The metagenome of a microbial culture collection derived from dairy environment covers the genomic content of the human microbiome.</title>
        <authorList>
            <person name="Roder T."/>
            <person name="Wuthrich D."/>
            <person name="Sattari Z."/>
            <person name="Von Ah U."/>
            <person name="Bar C."/>
            <person name="Ronchi F."/>
            <person name="Macpherson A.J."/>
            <person name="Ganal-Vonarburg S.C."/>
            <person name="Bruggmann R."/>
            <person name="Vergeres G."/>
        </authorList>
    </citation>
    <scope>NUCLEOTIDE SEQUENCE [LARGE SCALE GENOMIC DNA]</scope>
    <source>
        <strain evidence="4 5">FAM 18815</strain>
    </source>
</reference>
<dbReference type="PANTHER" id="PTHR46558">
    <property type="entry name" value="TRACRIPTIONAL REGULATORY PROTEIN-RELATED-RELATED"/>
    <property type="match status" value="1"/>
</dbReference>
<evidence type="ECO:0000313" key="4">
    <source>
        <dbReference type="EMBL" id="TLQ04395.1"/>
    </source>
</evidence>
<gene>
    <name evidence="4" type="ORF">FEZ51_04855</name>
</gene>
<dbReference type="AlphaFoldDB" id="A0A5R9BV20"/>
<keyword evidence="2" id="KW-1133">Transmembrane helix</keyword>
<dbReference type="Proteomes" id="UP000305541">
    <property type="component" value="Unassembled WGS sequence"/>
</dbReference>
<dbReference type="Pfam" id="PF01381">
    <property type="entry name" value="HTH_3"/>
    <property type="match status" value="1"/>
</dbReference>
<comment type="caution">
    <text evidence="4">The sequence shown here is derived from an EMBL/GenBank/DDBJ whole genome shotgun (WGS) entry which is preliminary data.</text>
</comment>
<dbReference type="GO" id="GO:0003677">
    <property type="term" value="F:DNA binding"/>
    <property type="evidence" value="ECO:0007669"/>
    <property type="project" value="UniProtKB-KW"/>
</dbReference>
<proteinExistence type="predicted"/>
<feature type="transmembrane region" description="Helical" evidence="2">
    <location>
        <begin position="111"/>
        <end position="129"/>
    </location>
</feature>
<dbReference type="Gene3D" id="1.10.260.40">
    <property type="entry name" value="lambda repressor-like DNA-binding domains"/>
    <property type="match status" value="1"/>
</dbReference>
<dbReference type="PANTHER" id="PTHR46558:SF15">
    <property type="entry name" value="HELIX-TURN-HELIX DOMAIN PROTEIN"/>
    <property type="match status" value="1"/>
</dbReference>